<keyword evidence="11" id="KW-1185">Reference proteome</keyword>
<dbReference type="Pfam" id="PF13328">
    <property type="entry name" value="HD_4"/>
    <property type="match status" value="1"/>
</dbReference>
<evidence type="ECO:0000256" key="6">
    <source>
        <dbReference type="RuleBase" id="RU003847"/>
    </source>
</evidence>
<dbReference type="Gene3D" id="3.30.70.260">
    <property type="match status" value="1"/>
</dbReference>
<dbReference type="GO" id="GO:0042594">
    <property type="term" value="P:response to starvation"/>
    <property type="evidence" value="ECO:0007669"/>
    <property type="project" value="TreeGrafter"/>
</dbReference>
<sequence length="741" mass="81480">MAGGATPPASIPGLTEAIAFANRAADADPRLDRAVIVEAARFAAEAHAQQARKNGEPYIIHPVAVAGILANYKLDTATIATALLHDVVEDTEHTLADIQRRFGAEVAKLVDGVTKLSRIEVQSERTKQAENLRKLLVAVSEDIRVLLVKLADRLHNMQTLHHVPKPEKRAQTARETLDIYAPLAERIGLERFKSELENLSFRELNQEAWQGIQSRLTFLRGQSADLIGEIEKDIAEVLARHGIKAIEVLGRQKSPYSIWRKMKAKDVTFEALSDVMAFRVIVEEKSQCYVALGALHDAYRVIPGRFKDYISTPKANGYQSLHTGVTVPAKRHAKIEVQIRTKAMHEVAEYGIAAHWVYKQGNDDGTQPRRYPWMKALVEIIENAADPQDVLENTKLELHTDVVFVFTPKGELFELPRGATPIDFAYRVHSQVGDTCVGAKVNGKVMPLRQPLSNGDQIEVITARGGKPNPDWLNFVVTGRARARIRRFAQAAEREKFGEEGRSAIAKAFRQDGLDFNEKLLEPALKPLKQATLDDLYVAVGSGSLGPREVLFAAVPELRGPTRSPDSLMLARPRGRLGAGPLLTGRERGEIEGVDSTGIAGLPPGTPINFAGCCCPVPGEPIVGVINTGRAITIHRRECHSLDAFAATPERFFEVKWATGSAEPRTAKLHVSAVNEPQVLAGITTTLASQKGAMNALRIARRPDEIDITLEAEVRDIRHLQDIMASLRACQGVFRVDRVKG</sequence>
<accession>A0A437LW32</accession>
<protein>
    <recommendedName>
        <fullName evidence="2">GTP pyrophosphokinase rsh</fullName>
        <ecNumber evidence="1">2.7.6.5</ecNumber>
    </recommendedName>
    <alternativeName>
        <fullName evidence="4">(p)ppGpp synthase</fullName>
    </alternativeName>
    <alternativeName>
        <fullName evidence="3">ATP:GTP 3'-pyrophosphotransferase</fullName>
    </alternativeName>
</protein>
<dbReference type="InterPro" id="IPR002912">
    <property type="entry name" value="ACT_dom"/>
</dbReference>
<proteinExistence type="inferred from homology"/>
<organism evidence="10 11">
    <name type="scientific">Rhodovarius crocodyli</name>
    <dbReference type="NCBI Taxonomy" id="1979269"/>
    <lineage>
        <taxon>Bacteria</taxon>
        <taxon>Pseudomonadati</taxon>
        <taxon>Pseudomonadota</taxon>
        <taxon>Alphaproteobacteria</taxon>
        <taxon>Acetobacterales</taxon>
        <taxon>Roseomonadaceae</taxon>
        <taxon>Rhodovarius</taxon>
    </lineage>
</organism>
<dbReference type="SMART" id="SM00471">
    <property type="entry name" value="HDc"/>
    <property type="match status" value="1"/>
</dbReference>
<evidence type="ECO:0000259" key="7">
    <source>
        <dbReference type="PROSITE" id="PS51671"/>
    </source>
</evidence>
<dbReference type="InterPro" id="IPR012676">
    <property type="entry name" value="TGS-like"/>
</dbReference>
<dbReference type="NCBIfam" id="TIGR00691">
    <property type="entry name" value="spoT_relA"/>
    <property type="match status" value="1"/>
</dbReference>
<dbReference type="FunFam" id="3.10.20.30:FF:000002">
    <property type="entry name" value="GTP pyrophosphokinase (RelA/SpoT)"/>
    <property type="match status" value="1"/>
</dbReference>
<dbReference type="InterPro" id="IPR003607">
    <property type="entry name" value="HD/PDEase_dom"/>
</dbReference>
<dbReference type="InterPro" id="IPR012675">
    <property type="entry name" value="Beta-grasp_dom_sf"/>
</dbReference>
<dbReference type="EC" id="2.7.6.5" evidence="1"/>
<dbReference type="InterPro" id="IPR004811">
    <property type="entry name" value="RelA/Spo_fam"/>
</dbReference>
<dbReference type="SUPFAM" id="SSF81301">
    <property type="entry name" value="Nucleotidyltransferase"/>
    <property type="match status" value="1"/>
</dbReference>
<dbReference type="CDD" id="cd04876">
    <property type="entry name" value="ACT_RelA-SpoT"/>
    <property type="match status" value="1"/>
</dbReference>
<dbReference type="InterPro" id="IPR045865">
    <property type="entry name" value="ACT-like_dom_sf"/>
</dbReference>
<dbReference type="Pfam" id="PF02824">
    <property type="entry name" value="TGS"/>
    <property type="match status" value="1"/>
</dbReference>
<dbReference type="FunFam" id="1.10.3210.10:FF:000001">
    <property type="entry name" value="GTP pyrophosphokinase RelA"/>
    <property type="match status" value="1"/>
</dbReference>
<comment type="catalytic activity">
    <reaction evidence="5">
        <text>GTP + ATP = guanosine 3'-diphosphate 5'-triphosphate + AMP</text>
        <dbReference type="Rhea" id="RHEA:22088"/>
        <dbReference type="ChEBI" id="CHEBI:30616"/>
        <dbReference type="ChEBI" id="CHEBI:37565"/>
        <dbReference type="ChEBI" id="CHEBI:142410"/>
        <dbReference type="ChEBI" id="CHEBI:456215"/>
        <dbReference type="EC" id="2.7.6.5"/>
    </reaction>
</comment>
<dbReference type="CDD" id="cd01668">
    <property type="entry name" value="TGS_RSH"/>
    <property type="match status" value="1"/>
</dbReference>
<evidence type="ECO:0000256" key="2">
    <source>
        <dbReference type="ARBA" id="ARBA00014315"/>
    </source>
</evidence>
<evidence type="ECO:0000256" key="5">
    <source>
        <dbReference type="ARBA" id="ARBA00048244"/>
    </source>
</evidence>
<name>A0A437LW32_9PROT</name>
<dbReference type="InterPro" id="IPR043519">
    <property type="entry name" value="NT_sf"/>
</dbReference>
<reference evidence="10 11" key="1">
    <citation type="submission" date="2019-01" db="EMBL/GenBank/DDBJ databases">
        <authorList>
            <person name="Chen W.-M."/>
        </authorList>
    </citation>
    <scope>NUCLEOTIDE SEQUENCE [LARGE SCALE GENOMIC DNA]</scope>
    <source>
        <strain evidence="10 11">CCP-6</strain>
    </source>
</reference>
<dbReference type="SUPFAM" id="SSF81271">
    <property type="entry name" value="TGS-like"/>
    <property type="match status" value="1"/>
</dbReference>
<dbReference type="InterPro" id="IPR033655">
    <property type="entry name" value="TGS_RelA/SpoT"/>
</dbReference>
<evidence type="ECO:0000259" key="8">
    <source>
        <dbReference type="PROSITE" id="PS51831"/>
    </source>
</evidence>
<dbReference type="GO" id="GO:0005886">
    <property type="term" value="C:plasma membrane"/>
    <property type="evidence" value="ECO:0007669"/>
    <property type="project" value="TreeGrafter"/>
</dbReference>
<dbReference type="PANTHER" id="PTHR21262">
    <property type="entry name" value="GUANOSINE-3',5'-BIS DIPHOSPHATE 3'-PYROPHOSPHOHYDROLASE"/>
    <property type="match status" value="1"/>
</dbReference>
<dbReference type="GO" id="GO:0008893">
    <property type="term" value="F:guanosine-3',5'-bis(diphosphate) 3'-diphosphatase activity"/>
    <property type="evidence" value="ECO:0007669"/>
    <property type="project" value="TreeGrafter"/>
</dbReference>
<dbReference type="SUPFAM" id="SSF109604">
    <property type="entry name" value="HD-domain/PDEase-like"/>
    <property type="match status" value="1"/>
</dbReference>
<dbReference type="CDD" id="cd00077">
    <property type="entry name" value="HDc"/>
    <property type="match status" value="1"/>
</dbReference>
<evidence type="ECO:0000256" key="4">
    <source>
        <dbReference type="ARBA" id="ARBA00032407"/>
    </source>
</evidence>
<evidence type="ECO:0000256" key="3">
    <source>
        <dbReference type="ARBA" id="ARBA00029754"/>
    </source>
</evidence>
<dbReference type="OrthoDB" id="9805041at2"/>
<dbReference type="GO" id="GO:0008728">
    <property type="term" value="F:GTP diphosphokinase activity"/>
    <property type="evidence" value="ECO:0007669"/>
    <property type="project" value="UniProtKB-EC"/>
</dbReference>
<comment type="caution">
    <text evidence="10">The sequence shown here is derived from an EMBL/GenBank/DDBJ whole genome shotgun (WGS) entry which is preliminary data.</text>
</comment>
<feature type="domain" description="ACT" evidence="7">
    <location>
        <begin position="668"/>
        <end position="741"/>
    </location>
</feature>
<dbReference type="PANTHER" id="PTHR21262:SF36">
    <property type="entry name" value="BIFUNCTIONAL (P)PPGPP SYNTHASE_HYDROLASE SPOT"/>
    <property type="match status" value="1"/>
</dbReference>
<evidence type="ECO:0000313" key="10">
    <source>
        <dbReference type="EMBL" id="RVT89611.1"/>
    </source>
</evidence>
<dbReference type="PROSITE" id="PS51831">
    <property type="entry name" value="HD"/>
    <property type="match status" value="1"/>
</dbReference>
<dbReference type="RefSeq" id="WP_127790291.1">
    <property type="nucleotide sequence ID" value="NZ_SACL01000017.1"/>
</dbReference>
<dbReference type="Proteomes" id="UP000282957">
    <property type="component" value="Unassembled WGS sequence"/>
</dbReference>
<evidence type="ECO:0000313" key="11">
    <source>
        <dbReference type="Proteomes" id="UP000282957"/>
    </source>
</evidence>
<dbReference type="GO" id="GO:0015969">
    <property type="term" value="P:guanosine tetraphosphate metabolic process"/>
    <property type="evidence" value="ECO:0007669"/>
    <property type="project" value="InterPro"/>
</dbReference>
<dbReference type="InterPro" id="IPR006674">
    <property type="entry name" value="HD_domain"/>
</dbReference>
<feature type="domain" description="HD" evidence="8">
    <location>
        <begin position="58"/>
        <end position="157"/>
    </location>
</feature>
<dbReference type="Gene3D" id="3.30.460.10">
    <property type="entry name" value="Beta Polymerase, domain 2"/>
    <property type="match status" value="1"/>
</dbReference>
<feature type="domain" description="TGS" evidence="9">
    <location>
        <begin position="401"/>
        <end position="462"/>
    </location>
</feature>
<dbReference type="CDD" id="cd05399">
    <property type="entry name" value="NT_Rel-Spo_like"/>
    <property type="match status" value="1"/>
</dbReference>
<dbReference type="PROSITE" id="PS51880">
    <property type="entry name" value="TGS"/>
    <property type="match status" value="1"/>
</dbReference>
<gene>
    <name evidence="10" type="ORF">EOD42_24755</name>
</gene>
<dbReference type="SUPFAM" id="SSF55021">
    <property type="entry name" value="ACT-like"/>
    <property type="match status" value="1"/>
</dbReference>
<evidence type="ECO:0000256" key="1">
    <source>
        <dbReference type="ARBA" id="ARBA00013251"/>
    </source>
</evidence>
<dbReference type="InterPro" id="IPR045600">
    <property type="entry name" value="RelA/SpoT_AH_RIS"/>
</dbReference>
<comment type="similarity">
    <text evidence="6">Belongs to the relA/spoT family.</text>
</comment>
<evidence type="ECO:0000259" key="9">
    <source>
        <dbReference type="PROSITE" id="PS51880"/>
    </source>
</evidence>
<dbReference type="AlphaFoldDB" id="A0A437LW32"/>
<dbReference type="Gene3D" id="1.10.3210.10">
    <property type="entry name" value="Hypothetical protein af1432"/>
    <property type="match status" value="1"/>
</dbReference>
<dbReference type="Pfam" id="PF04607">
    <property type="entry name" value="RelA_SpoT"/>
    <property type="match status" value="1"/>
</dbReference>
<dbReference type="PROSITE" id="PS51671">
    <property type="entry name" value="ACT"/>
    <property type="match status" value="1"/>
</dbReference>
<dbReference type="SMART" id="SM00954">
    <property type="entry name" value="RelA_SpoT"/>
    <property type="match status" value="1"/>
</dbReference>
<dbReference type="EMBL" id="SACL01000017">
    <property type="protein sequence ID" value="RVT89611.1"/>
    <property type="molecule type" value="Genomic_DNA"/>
</dbReference>
<dbReference type="Pfam" id="PF13291">
    <property type="entry name" value="ACT_4"/>
    <property type="match status" value="1"/>
</dbReference>
<dbReference type="Gene3D" id="3.10.20.30">
    <property type="match status" value="1"/>
</dbReference>
<dbReference type="InterPro" id="IPR007685">
    <property type="entry name" value="RelA_SpoT"/>
</dbReference>
<dbReference type="Pfam" id="PF19296">
    <property type="entry name" value="RelA_AH_RIS"/>
    <property type="match status" value="1"/>
</dbReference>
<comment type="function">
    <text evidence="6">In eubacteria ppGpp (guanosine 3'-diphosphate 5'-diphosphate) is a mediator of the stringent response that coordinates a variety of cellular activities in response to changes in nutritional abundance.</text>
</comment>
<dbReference type="InterPro" id="IPR004095">
    <property type="entry name" value="TGS"/>
</dbReference>
<keyword evidence="10" id="KW-0378">Hydrolase</keyword>